<dbReference type="EnsemblPlants" id="AET7Gv21039800.3">
    <property type="protein sequence ID" value="AET7Gv21039800.3"/>
    <property type="gene ID" value="AET7Gv21039800"/>
</dbReference>
<reference evidence="2" key="4">
    <citation type="submission" date="2019-03" db="UniProtKB">
        <authorList>
            <consortium name="EnsemblPlants"/>
        </authorList>
    </citation>
    <scope>IDENTIFICATION</scope>
</reference>
<reference evidence="2" key="3">
    <citation type="journal article" date="2017" name="Nature">
        <title>Genome sequence of the progenitor of the wheat D genome Aegilops tauschii.</title>
        <authorList>
            <person name="Luo M.C."/>
            <person name="Gu Y.Q."/>
            <person name="Puiu D."/>
            <person name="Wang H."/>
            <person name="Twardziok S.O."/>
            <person name="Deal K.R."/>
            <person name="Huo N."/>
            <person name="Zhu T."/>
            <person name="Wang L."/>
            <person name="Wang Y."/>
            <person name="McGuire P.E."/>
            <person name="Liu S."/>
            <person name="Long H."/>
            <person name="Ramasamy R.K."/>
            <person name="Rodriguez J.C."/>
            <person name="Van S.L."/>
            <person name="Yuan L."/>
            <person name="Wang Z."/>
            <person name="Xia Z."/>
            <person name="Xiao L."/>
            <person name="Anderson O.D."/>
            <person name="Ouyang S."/>
            <person name="Liang Y."/>
            <person name="Zimin A.V."/>
            <person name="Pertea G."/>
            <person name="Qi P."/>
            <person name="Bennetzen J.L."/>
            <person name="Dai X."/>
            <person name="Dawson M.W."/>
            <person name="Muller H.G."/>
            <person name="Kugler K."/>
            <person name="Rivarola-Duarte L."/>
            <person name="Spannagl M."/>
            <person name="Mayer K.F.X."/>
            <person name="Lu F.H."/>
            <person name="Bevan M.W."/>
            <person name="Leroy P."/>
            <person name="Li P."/>
            <person name="You F.M."/>
            <person name="Sun Q."/>
            <person name="Liu Z."/>
            <person name="Lyons E."/>
            <person name="Wicker T."/>
            <person name="Salzberg S.L."/>
            <person name="Devos K.M."/>
            <person name="Dvorak J."/>
        </authorList>
    </citation>
    <scope>NUCLEOTIDE SEQUENCE [LARGE SCALE GENOMIC DNA]</scope>
    <source>
        <strain evidence="2">cv. AL8/78</strain>
    </source>
</reference>
<reference evidence="3" key="2">
    <citation type="journal article" date="2017" name="Nat. Plants">
        <title>The Aegilops tauschii genome reveals multiple impacts of transposons.</title>
        <authorList>
            <person name="Zhao G."/>
            <person name="Zou C."/>
            <person name="Li K."/>
            <person name="Wang K."/>
            <person name="Li T."/>
            <person name="Gao L."/>
            <person name="Zhang X."/>
            <person name="Wang H."/>
            <person name="Yang Z."/>
            <person name="Liu X."/>
            <person name="Jiang W."/>
            <person name="Mao L."/>
            <person name="Kong X."/>
            <person name="Jiao Y."/>
            <person name="Jia J."/>
        </authorList>
    </citation>
    <scope>NUCLEOTIDE SEQUENCE [LARGE SCALE GENOMIC DNA]</scope>
    <source>
        <strain evidence="3">cv. AL8/78</strain>
    </source>
</reference>
<organism evidence="2 3">
    <name type="scientific">Aegilops tauschii subsp. strangulata</name>
    <name type="common">Goatgrass</name>
    <dbReference type="NCBI Taxonomy" id="200361"/>
    <lineage>
        <taxon>Eukaryota</taxon>
        <taxon>Viridiplantae</taxon>
        <taxon>Streptophyta</taxon>
        <taxon>Embryophyta</taxon>
        <taxon>Tracheophyta</taxon>
        <taxon>Spermatophyta</taxon>
        <taxon>Magnoliopsida</taxon>
        <taxon>Liliopsida</taxon>
        <taxon>Poales</taxon>
        <taxon>Poaceae</taxon>
        <taxon>BOP clade</taxon>
        <taxon>Pooideae</taxon>
        <taxon>Triticodae</taxon>
        <taxon>Triticeae</taxon>
        <taxon>Triticinae</taxon>
        <taxon>Aegilops</taxon>
    </lineage>
</organism>
<name>A0A453SRH9_AEGTS</name>
<dbReference type="AlphaFoldDB" id="A0A453SRH9"/>
<reference evidence="2" key="5">
    <citation type="journal article" date="2021" name="G3 (Bethesda)">
        <title>Aegilops tauschii genome assembly Aet v5.0 features greater sequence contiguity and improved annotation.</title>
        <authorList>
            <person name="Wang L."/>
            <person name="Zhu T."/>
            <person name="Rodriguez J.C."/>
            <person name="Deal K.R."/>
            <person name="Dubcovsky J."/>
            <person name="McGuire P.E."/>
            <person name="Lux T."/>
            <person name="Spannagl M."/>
            <person name="Mayer K.F.X."/>
            <person name="Baldrich P."/>
            <person name="Meyers B.C."/>
            <person name="Huo N."/>
            <person name="Gu Y.Q."/>
            <person name="Zhou H."/>
            <person name="Devos K.M."/>
            <person name="Bennetzen J.L."/>
            <person name="Unver T."/>
            <person name="Budak H."/>
            <person name="Gulick P.J."/>
            <person name="Galiba G."/>
            <person name="Kalapos B."/>
            <person name="Nelson D.R."/>
            <person name="Li P."/>
            <person name="You F.M."/>
            <person name="Luo M.C."/>
            <person name="Dvorak J."/>
        </authorList>
    </citation>
    <scope>NUCLEOTIDE SEQUENCE [LARGE SCALE GENOMIC DNA]</scope>
    <source>
        <strain evidence="2">cv. AL8/78</strain>
    </source>
</reference>
<keyword evidence="3" id="KW-1185">Reference proteome</keyword>
<proteinExistence type="predicted"/>
<evidence type="ECO:0000256" key="1">
    <source>
        <dbReference type="SAM" id="MobiDB-lite"/>
    </source>
</evidence>
<reference evidence="3" key="1">
    <citation type="journal article" date="2014" name="Science">
        <title>Ancient hybridizations among the ancestral genomes of bread wheat.</title>
        <authorList>
            <consortium name="International Wheat Genome Sequencing Consortium,"/>
            <person name="Marcussen T."/>
            <person name="Sandve S.R."/>
            <person name="Heier L."/>
            <person name="Spannagl M."/>
            <person name="Pfeifer M."/>
            <person name="Jakobsen K.S."/>
            <person name="Wulff B.B."/>
            <person name="Steuernagel B."/>
            <person name="Mayer K.F."/>
            <person name="Olsen O.A."/>
        </authorList>
    </citation>
    <scope>NUCLEOTIDE SEQUENCE [LARGE SCALE GENOMIC DNA]</scope>
    <source>
        <strain evidence="3">cv. AL8/78</strain>
    </source>
</reference>
<dbReference type="Proteomes" id="UP000015105">
    <property type="component" value="Chromosome 7D"/>
</dbReference>
<evidence type="ECO:0000313" key="3">
    <source>
        <dbReference type="Proteomes" id="UP000015105"/>
    </source>
</evidence>
<protein>
    <submittedName>
        <fullName evidence="2">Uncharacterized protein</fullName>
    </submittedName>
</protein>
<accession>A0A453SRH9</accession>
<evidence type="ECO:0000313" key="2">
    <source>
        <dbReference type="EnsemblPlants" id="AET7Gv21039800.3"/>
    </source>
</evidence>
<dbReference type="Gramene" id="AET7Gv21039800.3">
    <property type="protein sequence ID" value="AET7Gv21039800.3"/>
    <property type="gene ID" value="AET7Gv21039800"/>
</dbReference>
<sequence>YSHVPATSSPQFVQLCVRHRRRLWYGPRHAGGDPCLLGDGVHAVAAWLNTVIEPSRQDGGGRSLSRSWWGRRTSRSPVPIAVRSIGGVGGDSIPSSPQEDCPHPLLLRSPGTANRRARLRA</sequence>
<feature type="region of interest" description="Disordered" evidence="1">
    <location>
        <begin position="54"/>
        <end position="121"/>
    </location>
</feature>